<feature type="domain" description="LysM" evidence="19">
    <location>
        <begin position="471"/>
        <end position="520"/>
    </location>
</feature>
<evidence type="ECO:0000259" key="20">
    <source>
        <dbReference type="PROSITE" id="PS51910"/>
    </source>
</evidence>
<dbReference type="SUPFAM" id="SSF51445">
    <property type="entry name" value="(Trans)glycosidases"/>
    <property type="match status" value="1"/>
</dbReference>
<dbReference type="SUPFAM" id="SSF57016">
    <property type="entry name" value="Plant lectins/antimicrobial peptides"/>
    <property type="match status" value="1"/>
</dbReference>
<proteinExistence type="inferred from homology"/>
<evidence type="ECO:0000259" key="18">
    <source>
        <dbReference type="PROSITE" id="PS50941"/>
    </source>
</evidence>
<dbReference type="Gene3D" id="3.30.60.10">
    <property type="entry name" value="Endochitinase-like"/>
    <property type="match status" value="1"/>
</dbReference>
<feature type="chain" id="PRO_5047522324" description="chitinase" evidence="17">
    <location>
        <begin position="29"/>
        <end position="1449"/>
    </location>
</feature>
<dbReference type="SMART" id="SM00257">
    <property type="entry name" value="LysM"/>
    <property type="match status" value="3"/>
</dbReference>
<dbReference type="InterPro" id="IPR036779">
    <property type="entry name" value="LysM_dom_sf"/>
</dbReference>
<protein>
    <recommendedName>
        <fullName evidence="4">chitinase</fullName>
        <ecNumber evidence="4">3.2.1.14</ecNumber>
    </recommendedName>
</protein>
<accession>A0ABR2XFE8</accession>
<feature type="domain" description="Chitin-binding type-1" evidence="18">
    <location>
        <begin position="533"/>
        <end position="603"/>
    </location>
</feature>
<feature type="disulfide bond" evidence="13">
    <location>
        <begin position="563"/>
        <end position="577"/>
    </location>
</feature>
<dbReference type="EMBL" id="JARVKM010000060">
    <property type="protein sequence ID" value="KAK9772545.1"/>
    <property type="molecule type" value="Genomic_DNA"/>
</dbReference>
<dbReference type="SUPFAM" id="SSF54556">
    <property type="entry name" value="Chitinase insertion domain"/>
    <property type="match status" value="1"/>
</dbReference>
<dbReference type="CDD" id="cd00035">
    <property type="entry name" value="ChtBD1"/>
    <property type="match status" value="1"/>
</dbReference>
<feature type="transmembrane region" description="Helical" evidence="16">
    <location>
        <begin position="1335"/>
        <end position="1352"/>
    </location>
</feature>
<evidence type="ECO:0000256" key="6">
    <source>
        <dbReference type="ARBA" id="ARBA00022669"/>
    </source>
</evidence>
<feature type="domain" description="GH18" evidence="20">
    <location>
        <begin position="615"/>
        <end position="980"/>
    </location>
</feature>
<keyword evidence="11 14" id="KW-0326">Glycosidase</keyword>
<keyword evidence="13" id="KW-1015">Disulfide bond</keyword>
<name>A0ABR2XFE8_9PEZI</name>
<evidence type="ECO:0000256" key="5">
    <source>
        <dbReference type="ARBA" id="ARBA00022525"/>
    </source>
</evidence>
<dbReference type="InterPro" id="IPR001223">
    <property type="entry name" value="Glyco_hydro18_cat"/>
</dbReference>
<dbReference type="PROSITE" id="PS51782">
    <property type="entry name" value="LYSM"/>
    <property type="match status" value="2"/>
</dbReference>
<evidence type="ECO:0000256" key="1">
    <source>
        <dbReference type="ARBA" id="ARBA00000822"/>
    </source>
</evidence>
<keyword evidence="22" id="KW-1185">Reference proteome</keyword>
<dbReference type="Pfam" id="PF00704">
    <property type="entry name" value="Glyco_hydro_18"/>
    <property type="match status" value="1"/>
</dbReference>
<feature type="transmembrane region" description="Helical" evidence="16">
    <location>
        <begin position="1364"/>
        <end position="1385"/>
    </location>
</feature>
<evidence type="ECO:0000313" key="21">
    <source>
        <dbReference type="EMBL" id="KAK9772545.1"/>
    </source>
</evidence>
<feature type="disulfide bond" evidence="13">
    <location>
        <begin position="597"/>
        <end position="601"/>
    </location>
</feature>
<dbReference type="PROSITE" id="PS01095">
    <property type="entry name" value="GH18_1"/>
    <property type="match status" value="1"/>
</dbReference>
<dbReference type="EC" id="3.2.1.14" evidence="4"/>
<keyword evidence="10" id="KW-0119">Carbohydrate metabolism</keyword>
<keyword evidence="9" id="KW-0843">Virulence</keyword>
<keyword evidence="12" id="KW-0624">Polysaccharide degradation</keyword>
<dbReference type="InterPro" id="IPR017853">
    <property type="entry name" value="GH"/>
</dbReference>
<evidence type="ECO:0000256" key="4">
    <source>
        <dbReference type="ARBA" id="ARBA00012729"/>
    </source>
</evidence>
<gene>
    <name evidence="21" type="ORF">SCAR479_10762</name>
</gene>
<dbReference type="PROSITE" id="PS51910">
    <property type="entry name" value="GH18_2"/>
    <property type="match status" value="1"/>
</dbReference>
<keyword evidence="16" id="KW-0472">Membrane</keyword>
<evidence type="ECO:0000313" key="22">
    <source>
        <dbReference type="Proteomes" id="UP001465668"/>
    </source>
</evidence>
<evidence type="ECO:0000256" key="3">
    <source>
        <dbReference type="ARBA" id="ARBA00008682"/>
    </source>
</evidence>
<keyword evidence="16" id="KW-0812">Transmembrane</keyword>
<comment type="subcellular location">
    <subcellularLocation>
        <location evidence="2">Secreted</location>
    </subcellularLocation>
</comment>
<evidence type="ECO:0000256" key="10">
    <source>
        <dbReference type="ARBA" id="ARBA00023277"/>
    </source>
</evidence>
<feature type="transmembrane region" description="Helical" evidence="16">
    <location>
        <begin position="1391"/>
        <end position="1412"/>
    </location>
</feature>
<evidence type="ECO:0000256" key="9">
    <source>
        <dbReference type="ARBA" id="ARBA00023026"/>
    </source>
</evidence>
<comment type="similarity">
    <text evidence="3">Belongs to the glycosyl hydrolase 18 family. Chitinase class V subfamily.</text>
</comment>
<dbReference type="Pfam" id="PF01476">
    <property type="entry name" value="LysM"/>
    <property type="match status" value="2"/>
</dbReference>
<evidence type="ECO:0000256" key="14">
    <source>
        <dbReference type="RuleBase" id="RU000489"/>
    </source>
</evidence>
<evidence type="ECO:0000256" key="16">
    <source>
        <dbReference type="SAM" id="Phobius"/>
    </source>
</evidence>
<keyword evidence="16" id="KW-1133">Transmembrane helix</keyword>
<dbReference type="Gene3D" id="3.10.50.10">
    <property type="match status" value="1"/>
</dbReference>
<dbReference type="InterPro" id="IPR053214">
    <property type="entry name" value="LysM12-like"/>
</dbReference>
<dbReference type="SMART" id="SM00636">
    <property type="entry name" value="Glyco_18"/>
    <property type="match status" value="1"/>
</dbReference>
<dbReference type="InterPro" id="IPR036861">
    <property type="entry name" value="Endochitinase-like_sf"/>
</dbReference>
<keyword evidence="8" id="KW-0146">Chitin degradation</keyword>
<comment type="caution">
    <text evidence="21">The sequence shown here is derived from an EMBL/GenBank/DDBJ whole genome shotgun (WGS) entry which is preliminary data.</text>
</comment>
<keyword evidence="5" id="KW-0964">Secreted</keyword>
<dbReference type="InterPro" id="IPR001579">
    <property type="entry name" value="Glyco_hydro_18_chit_AS"/>
</dbReference>
<evidence type="ECO:0000256" key="17">
    <source>
        <dbReference type="SAM" id="SignalP"/>
    </source>
</evidence>
<feature type="region of interest" description="Disordered" evidence="15">
    <location>
        <begin position="971"/>
        <end position="993"/>
    </location>
</feature>
<evidence type="ECO:0000256" key="12">
    <source>
        <dbReference type="ARBA" id="ARBA00023326"/>
    </source>
</evidence>
<keyword evidence="6 13" id="KW-0147">Chitin-binding</keyword>
<evidence type="ECO:0000256" key="8">
    <source>
        <dbReference type="ARBA" id="ARBA00023024"/>
    </source>
</evidence>
<reference evidence="21 22" key="1">
    <citation type="submission" date="2024-02" db="EMBL/GenBank/DDBJ databases">
        <title>First draft genome assembly of two strains of Seiridium cardinale.</title>
        <authorList>
            <person name="Emiliani G."/>
            <person name="Scali E."/>
        </authorList>
    </citation>
    <scope>NUCLEOTIDE SEQUENCE [LARGE SCALE GENOMIC DNA]</scope>
    <source>
        <strain evidence="21 22">BM-138-000479</strain>
    </source>
</reference>
<dbReference type="Gene3D" id="3.10.350.10">
    <property type="entry name" value="LysM domain"/>
    <property type="match status" value="3"/>
</dbReference>
<feature type="disulfide bond" evidence="13">
    <location>
        <begin position="558"/>
        <end position="570"/>
    </location>
</feature>
<feature type="compositionally biased region" description="Acidic residues" evidence="15">
    <location>
        <begin position="971"/>
        <end position="992"/>
    </location>
</feature>
<dbReference type="PROSITE" id="PS50941">
    <property type="entry name" value="CHIT_BIND_I_2"/>
    <property type="match status" value="1"/>
</dbReference>
<dbReference type="InterPro" id="IPR011583">
    <property type="entry name" value="Chitinase_II/V-like_cat"/>
</dbReference>
<dbReference type="PANTHER" id="PTHR47700">
    <property type="entry name" value="V CHITINASE, PUTATIVE (AFU_ORTHOLOGUE AFUA_6G13720)-RELATED"/>
    <property type="match status" value="1"/>
</dbReference>
<dbReference type="CDD" id="cd00118">
    <property type="entry name" value="LysM"/>
    <property type="match status" value="1"/>
</dbReference>
<evidence type="ECO:0000256" key="2">
    <source>
        <dbReference type="ARBA" id="ARBA00004613"/>
    </source>
</evidence>
<dbReference type="InterPro" id="IPR018392">
    <property type="entry name" value="LysM"/>
</dbReference>
<dbReference type="Gene3D" id="3.20.20.80">
    <property type="entry name" value="Glycosidases"/>
    <property type="match status" value="1"/>
</dbReference>
<feature type="domain" description="LysM" evidence="19">
    <location>
        <begin position="409"/>
        <end position="452"/>
    </location>
</feature>
<dbReference type="InterPro" id="IPR029070">
    <property type="entry name" value="Chitinase_insertion_sf"/>
</dbReference>
<evidence type="ECO:0000256" key="15">
    <source>
        <dbReference type="SAM" id="MobiDB-lite"/>
    </source>
</evidence>
<sequence>MWSVTETLLAVPKLAVAGLLVCAQPGAAATLASPSARSCPCPCEDATSAPSWTAYDDASSLQSCNHQMLLDFGLDSREAVSSGAMAVRACTLNKRADNQQGLVSRADTAFDTSTLCASDAALAEVTLDFAITGDGANMTYVTADSIAQVASYMSADCNMKQTFSYGLGAVVGVYSGAAIDNGGTVPFILAEALALANNSETGAPASMFVQRCPEEGTSKHIFGVAVNNDGDFDWVQSAIDSWSSGVCLNASSLSSPRVNTISNITLYEYSHPAVNLSIIVPTNITSAVSDSQSTALITSSTSVSTTAVGRTTSADSVMPPGPTQTGIISTCNAYALPGDGSGCWDFANSNGITLDELYAWNPAIGECENLPSHSFWLGEAYCVGVSGSAKRAQGARIGSAALDRRTDCSTIKAVLGDSCDLLASRCGISADDFTKYNDDICGSLVPGQRVCCSEGTLPDITPKPNSDGSCYSYTVQKYESCSTIGAEYGLTNKKIEEYNNGTTWGWFGCQKLPALLTICLSEGDPPLPNAVDNAQCGPTVPGTVAPTNGTAISDLNPCPLNACCNIWGQCGITPAYCTNNTGPAGNPGTAPENENGCVSNCGTDIVNNFEGPSDFISIGYYESWNWDRACLNMRAASIDSSKYTHVHWAFATVDDSFGVVINNSYSQWKDFKALPVKRIISFGGWGYSTEPATYDRLREAMSEGNRDTFVSNIASYVKDEDLDGVDFDWEYPGAPDIPGIPAGLATDGPNYLAFLTALRKALPSGNSMSFAAPASYWYLKQFPISDMAEHVDYIVYMTYDLHGQWDWGNKWAQDGCESGACLRSHVNLTETMLTLAMITKAGVPTYQIAVGISSYGRSFKMAEAGCTGPLCTFTANADNSSQAMPGECTVTPGYISNAEILNILSANVSSGVQSWYDEKTDSNYAVWDDTEWVAYMTDEVKESRKTLWKNQDFAGTVEWAIDLAEFTGDDGAADGTCDDDDEGIDDCPDEQTPEYPYEPCDSPPTGHFDDLTDETISGWRTECAAQYTLVALKSLLDEAMDNYTAIMNDHYDDKFKVYAKAVAGSANGQFHDFMQEHGNDYFTCEVVEISMCCSYCHDCKYCFDGDCYTNRRRDLTGIEGPPEEGADDIGEDEFFNSYNASHSALQLRGDYYPGWNRKLVTSFEKKSEPCPPDYSERGYGPTKPYEQSVYWTLQDDKADDFYADLLDETGVPKDKVGFGLHTNIDTCGGTGHKVGDGDDCWDIGYEFAAPYPRDYEADDVSNPKTVAEAGLSNSADLPGQIDDVINQMQVESYLGDGFDVVDAVGLPIMMIVQGVESMSMVVQTADKIEEAERKALILAFVSAILFFVPIAGEVLGAVAEVADIAAIISVLGAIGNAALDVYTIVDDPDNAPLAIVGLIMAPLALADVATVAKAASIRRGMSATDVAKLGERVSTRMDKLKAVTGTCKA</sequence>
<keyword evidence="17" id="KW-0732">Signal</keyword>
<dbReference type="PANTHER" id="PTHR47700:SF2">
    <property type="entry name" value="CHITINASE"/>
    <property type="match status" value="1"/>
</dbReference>
<comment type="catalytic activity">
    <reaction evidence="1">
        <text>Random endo-hydrolysis of N-acetyl-beta-D-glucosaminide (1-&gt;4)-beta-linkages in chitin and chitodextrins.</text>
        <dbReference type="EC" id="3.2.1.14"/>
    </reaction>
</comment>
<dbReference type="Proteomes" id="UP001465668">
    <property type="component" value="Unassembled WGS sequence"/>
</dbReference>
<evidence type="ECO:0000256" key="11">
    <source>
        <dbReference type="ARBA" id="ARBA00023295"/>
    </source>
</evidence>
<dbReference type="CDD" id="cd02878">
    <property type="entry name" value="GH18_zymocin_alpha"/>
    <property type="match status" value="1"/>
</dbReference>
<evidence type="ECO:0000259" key="19">
    <source>
        <dbReference type="PROSITE" id="PS51782"/>
    </source>
</evidence>
<evidence type="ECO:0000256" key="7">
    <source>
        <dbReference type="ARBA" id="ARBA00022801"/>
    </source>
</evidence>
<comment type="caution">
    <text evidence="13">Lacks conserved residue(s) required for the propagation of feature annotation.</text>
</comment>
<organism evidence="21 22">
    <name type="scientific">Seiridium cardinale</name>
    <dbReference type="NCBI Taxonomy" id="138064"/>
    <lineage>
        <taxon>Eukaryota</taxon>
        <taxon>Fungi</taxon>
        <taxon>Dikarya</taxon>
        <taxon>Ascomycota</taxon>
        <taxon>Pezizomycotina</taxon>
        <taxon>Sordariomycetes</taxon>
        <taxon>Xylariomycetidae</taxon>
        <taxon>Amphisphaeriales</taxon>
        <taxon>Sporocadaceae</taxon>
        <taxon>Seiridium</taxon>
    </lineage>
</organism>
<dbReference type="InterPro" id="IPR001002">
    <property type="entry name" value="Chitin-bd_1"/>
</dbReference>
<feature type="signal peptide" evidence="17">
    <location>
        <begin position="1"/>
        <end position="28"/>
    </location>
</feature>
<evidence type="ECO:0000256" key="13">
    <source>
        <dbReference type="PROSITE-ProRule" id="PRU00261"/>
    </source>
</evidence>
<keyword evidence="7 14" id="KW-0378">Hydrolase</keyword>